<gene>
    <name evidence="3" type="ORF">ALP8811_00875</name>
</gene>
<evidence type="ECO:0000313" key="3">
    <source>
        <dbReference type="EMBL" id="SPF75881.1"/>
    </source>
</evidence>
<keyword evidence="1" id="KW-0812">Transmembrane</keyword>
<dbReference type="Proteomes" id="UP000244911">
    <property type="component" value="Unassembled WGS sequence"/>
</dbReference>
<reference evidence="3 4" key="1">
    <citation type="submission" date="2018-03" db="EMBL/GenBank/DDBJ databases">
        <authorList>
            <person name="Keele B.F."/>
        </authorList>
    </citation>
    <scope>NUCLEOTIDE SEQUENCE [LARGE SCALE GENOMIC DNA]</scope>
    <source>
        <strain evidence="3 4">CECT 8811</strain>
    </source>
</reference>
<keyword evidence="4" id="KW-1185">Reference proteome</keyword>
<dbReference type="OrthoDB" id="5363112at2"/>
<dbReference type="AlphaFoldDB" id="A0A2R8AIL2"/>
<dbReference type="EMBL" id="OMOI01000001">
    <property type="protein sequence ID" value="SPF75881.1"/>
    <property type="molecule type" value="Genomic_DNA"/>
</dbReference>
<dbReference type="Pfam" id="PF14358">
    <property type="entry name" value="DUF4405"/>
    <property type="match status" value="1"/>
</dbReference>
<proteinExistence type="predicted"/>
<feature type="transmembrane region" description="Helical" evidence="1">
    <location>
        <begin position="7"/>
        <end position="29"/>
    </location>
</feature>
<feature type="transmembrane region" description="Helical" evidence="1">
    <location>
        <begin position="72"/>
        <end position="92"/>
    </location>
</feature>
<evidence type="ECO:0000259" key="2">
    <source>
        <dbReference type="Pfam" id="PF14358"/>
    </source>
</evidence>
<evidence type="ECO:0000256" key="1">
    <source>
        <dbReference type="SAM" id="Phobius"/>
    </source>
</evidence>
<dbReference type="InterPro" id="IPR025517">
    <property type="entry name" value="DUF4405"/>
</dbReference>
<organism evidence="3 4">
    <name type="scientific">Aliiroseovarius pelagivivens</name>
    <dbReference type="NCBI Taxonomy" id="1639690"/>
    <lineage>
        <taxon>Bacteria</taxon>
        <taxon>Pseudomonadati</taxon>
        <taxon>Pseudomonadota</taxon>
        <taxon>Alphaproteobacteria</taxon>
        <taxon>Rhodobacterales</taxon>
        <taxon>Paracoccaceae</taxon>
        <taxon>Aliiroseovarius</taxon>
    </lineage>
</organism>
<keyword evidence="1" id="KW-0472">Membrane</keyword>
<accession>A0A2R8AIL2</accession>
<dbReference type="RefSeq" id="WP_108855944.1">
    <property type="nucleotide sequence ID" value="NZ_OMOI01000001.1"/>
</dbReference>
<protein>
    <recommendedName>
        <fullName evidence="2">Flavinylation-associated cytochrome domain-containing protein</fullName>
    </recommendedName>
</protein>
<evidence type="ECO:0000313" key="4">
    <source>
        <dbReference type="Proteomes" id="UP000244911"/>
    </source>
</evidence>
<keyword evidence="1" id="KW-1133">Transmembrane helix</keyword>
<name>A0A2R8AIL2_9RHOB</name>
<sequence length="164" mass="17235">MSTLRKWATPLTVGSFLVMGVTGTLMFFHLNTMVGKVIHEWAGWLMLVGVGAHIVLNWRALTTYFKRPLAQWIMGVGAALTIATVLPIGGAVEPPVRSMVMAVAQADEATLMALSGHDLQEGRALLSGAGVDLQPGQSLAAATDGDFGLQSAAMSALFTSGDDH</sequence>
<feature type="transmembrane region" description="Helical" evidence="1">
    <location>
        <begin position="41"/>
        <end position="60"/>
    </location>
</feature>
<feature type="domain" description="Flavinylation-associated cytochrome" evidence="2">
    <location>
        <begin position="7"/>
        <end position="58"/>
    </location>
</feature>